<evidence type="ECO:0000313" key="4">
    <source>
        <dbReference type="EMBL" id="KAA1428860.1"/>
    </source>
</evidence>
<dbReference type="Pfam" id="PF01464">
    <property type="entry name" value="SLT"/>
    <property type="match status" value="1"/>
</dbReference>
<comment type="caution">
    <text evidence="4">The sequence shown here is derived from an EMBL/GenBank/DDBJ whole genome shotgun (WGS) entry which is preliminary data.</text>
</comment>
<dbReference type="InterPro" id="IPR023346">
    <property type="entry name" value="Lysozyme-like_dom_sf"/>
</dbReference>
<evidence type="ECO:0000313" key="5">
    <source>
        <dbReference type="Proteomes" id="UP000324351"/>
    </source>
</evidence>
<evidence type="ECO:0000256" key="2">
    <source>
        <dbReference type="SAM" id="SignalP"/>
    </source>
</evidence>
<feature type="region of interest" description="Disordered" evidence="1">
    <location>
        <begin position="18"/>
        <end position="69"/>
    </location>
</feature>
<dbReference type="PROSITE" id="PS51257">
    <property type="entry name" value="PROKAR_LIPOPROTEIN"/>
    <property type="match status" value="1"/>
</dbReference>
<evidence type="ECO:0000259" key="3">
    <source>
        <dbReference type="Pfam" id="PF01464"/>
    </source>
</evidence>
<keyword evidence="2" id="KW-0732">Signal</keyword>
<dbReference type="EMBL" id="VUJW01000001">
    <property type="protein sequence ID" value="KAA1428860.1"/>
    <property type="molecule type" value="Genomic_DNA"/>
</dbReference>
<feature type="signal peptide" evidence="2">
    <location>
        <begin position="1"/>
        <end position="21"/>
    </location>
</feature>
<gene>
    <name evidence="4" type="ORF">F0U47_01175</name>
</gene>
<dbReference type="CDD" id="cd13399">
    <property type="entry name" value="Slt35-like"/>
    <property type="match status" value="1"/>
</dbReference>
<sequence>MRPLLVAVAVVALLLSGCSDTETDPPDGDRTSEERPGRPDQDPKDPKNEQDEQDETAPRPSTDLAGSPDELATRLVAAERLVRSDTTDPETLEAAAFESQILYRQLARTPQWQDRVLGRLGGLRRIAELHIEARQSLRSVLSTLSDELPAWEIRDPEPTAELLRYYREGERTHGVAWELLAAINLVETGFGKIDGISTAGAQGPMQFIPSTWAAYGEGDINDPHDAILGAANYLAANGGDTGTTSGPGVENALYRYNNHQGYVDGILAYAAILEQDPRTLRSLVNWQIIYVSTIGDLWLPVGYRETAPVPVRQYVRQHPERHLGTATD</sequence>
<evidence type="ECO:0000256" key="1">
    <source>
        <dbReference type="SAM" id="MobiDB-lite"/>
    </source>
</evidence>
<feature type="chain" id="PRO_5039530936" evidence="2">
    <location>
        <begin position="22"/>
        <end position="328"/>
    </location>
</feature>
<accession>A0A5B1MAX5</accession>
<dbReference type="InterPro" id="IPR008258">
    <property type="entry name" value="Transglycosylase_SLT_dom_1"/>
</dbReference>
<protein>
    <submittedName>
        <fullName evidence="4">Transglycosylase SLT domain-containing protein</fullName>
    </submittedName>
</protein>
<proteinExistence type="predicted"/>
<dbReference type="SUPFAM" id="SSF53955">
    <property type="entry name" value="Lysozyme-like"/>
    <property type="match status" value="1"/>
</dbReference>
<dbReference type="Gene3D" id="1.10.530.10">
    <property type="match status" value="1"/>
</dbReference>
<keyword evidence="5" id="KW-1185">Reference proteome</keyword>
<feature type="compositionally biased region" description="Basic and acidic residues" evidence="1">
    <location>
        <begin position="27"/>
        <end position="50"/>
    </location>
</feature>
<dbReference type="RefSeq" id="WP_149748482.1">
    <property type="nucleotide sequence ID" value="NZ_VUJW01000001.1"/>
</dbReference>
<dbReference type="AlphaFoldDB" id="A0A5B1MAX5"/>
<feature type="domain" description="Transglycosylase SLT" evidence="3">
    <location>
        <begin position="166"/>
        <end position="263"/>
    </location>
</feature>
<dbReference type="Proteomes" id="UP000324351">
    <property type="component" value="Unassembled WGS sequence"/>
</dbReference>
<name>A0A5B1MAX5_9ACTN</name>
<organism evidence="4 5">
    <name type="scientific">Nocardioides antri</name>
    <dbReference type="NCBI Taxonomy" id="2607659"/>
    <lineage>
        <taxon>Bacteria</taxon>
        <taxon>Bacillati</taxon>
        <taxon>Actinomycetota</taxon>
        <taxon>Actinomycetes</taxon>
        <taxon>Propionibacteriales</taxon>
        <taxon>Nocardioidaceae</taxon>
        <taxon>Nocardioides</taxon>
    </lineage>
</organism>
<reference evidence="4 5" key="1">
    <citation type="submission" date="2019-09" db="EMBL/GenBank/DDBJ databases">
        <title>Nocardioides panacisoli sp. nov., isolated from the soil of a ginseng field.</title>
        <authorList>
            <person name="Cho C."/>
        </authorList>
    </citation>
    <scope>NUCLEOTIDE SEQUENCE [LARGE SCALE GENOMIC DNA]</scope>
    <source>
        <strain evidence="4 5">BN140041</strain>
    </source>
</reference>
<reference evidence="4 5" key="2">
    <citation type="submission" date="2019-09" db="EMBL/GenBank/DDBJ databases">
        <authorList>
            <person name="Jin C."/>
        </authorList>
    </citation>
    <scope>NUCLEOTIDE SEQUENCE [LARGE SCALE GENOMIC DNA]</scope>
    <source>
        <strain evidence="4 5">BN140041</strain>
    </source>
</reference>